<dbReference type="KEGG" id="hhu:AR456_02865"/>
<proteinExistence type="predicted"/>
<evidence type="ECO:0000256" key="1">
    <source>
        <dbReference type="ARBA" id="ARBA00022729"/>
    </source>
</evidence>
<reference evidence="2 3" key="1">
    <citation type="submission" date="2013-08" db="EMBL/GenBank/DDBJ databases">
        <title>draft genome of Halomonas huanghegensis, strain BJGMM-B45T.</title>
        <authorList>
            <person name="Miao C."/>
            <person name="Wan Y."/>
            <person name="Jin W."/>
        </authorList>
    </citation>
    <scope>NUCLEOTIDE SEQUENCE [LARGE SCALE GENOMIC DNA]</scope>
    <source>
        <strain evidence="2 3">BJGMM-B45</strain>
    </source>
</reference>
<dbReference type="STRING" id="1178482.AR456_02865"/>
<evidence type="ECO:0000313" key="2">
    <source>
        <dbReference type="EMBL" id="ERL49787.1"/>
    </source>
</evidence>
<dbReference type="PANTHER" id="PTHR30006:SF25">
    <property type="entry name" value="PHOSPHOGLYCERATE TRANSPORT REGULATORY PROTEIN PGTC"/>
    <property type="match status" value="1"/>
</dbReference>
<accession>W1N2I7</accession>
<comment type="caution">
    <text evidence="2">The sequence shown here is derived from an EMBL/GenBank/DDBJ whole genome shotgun (WGS) entry which is preliminary data.</text>
</comment>
<keyword evidence="1" id="KW-0732">Signal</keyword>
<gene>
    <name evidence="2" type="ORF">BJB45_01320</name>
</gene>
<dbReference type="eggNOG" id="COG1840">
    <property type="taxonomic scope" value="Bacteria"/>
</dbReference>
<evidence type="ECO:0000313" key="3">
    <source>
        <dbReference type="Proteomes" id="UP000019113"/>
    </source>
</evidence>
<dbReference type="AlphaFoldDB" id="W1N2I7"/>
<dbReference type="SUPFAM" id="SSF53850">
    <property type="entry name" value="Periplasmic binding protein-like II"/>
    <property type="match status" value="1"/>
</dbReference>
<dbReference type="PATRIC" id="fig|1178482.3.peg.2882"/>
<dbReference type="Pfam" id="PF13343">
    <property type="entry name" value="SBP_bac_6"/>
    <property type="match status" value="1"/>
</dbReference>
<dbReference type="Gene3D" id="3.40.190.10">
    <property type="entry name" value="Periplasmic binding protein-like II"/>
    <property type="match status" value="2"/>
</dbReference>
<organism evidence="2 3">
    <name type="scientific">Halomonas huangheensis</name>
    <dbReference type="NCBI Taxonomy" id="1178482"/>
    <lineage>
        <taxon>Bacteria</taxon>
        <taxon>Pseudomonadati</taxon>
        <taxon>Pseudomonadota</taxon>
        <taxon>Gammaproteobacteria</taxon>
        <taxon>Oceanospirillales</taxon>
        <taxon>Halomonadaceae</taxon>
        <taxon>Halomonas</taxon>
    </lineage>
</organism>
<evidence type="ECO:0008006" key="4">
    <source>
        <dbReference type="Google" id="ProtNLM"/>
    </source>
</evidence>
<dbReference type="EMBL" id="AVBC01000039">
    <property type="protein sequence ID" value="ERL49787.1"/>
    <property type="molecule type" value="Genomic_DNA"/>
</dbReference>
<name>W1N2I7_9GAMM</name>
<dbReference type="PANTHER" id="PTHR30006">
    <property type="entry name" value="THIAMINE-BINDING PERIPLASMIC PROTEIN-RELATED"/>
    <property type="match status" value="1"/>
</dbReference>
<dbReference type="GO" id="GO:0030288">
    <property type="term" value="C:outer membrane-bounded periplasmic space"/>
    <property type="evidence" value="ECO:0007669"/>
    <property type="project" value="TreeGrafter"/>
</dbReference>
<dbReference type="Proteomes" id="UP000019113">
    <property type="component" value="Unassembled WGS sequence"/>
</dbReference>
<protein>
    <recommendedName>
        <fullName evidence="4">ABC transporter substrate-binding protein</fullName>
    </recommendedName>
</protein>
<keyword evidence="3" id="KW-1185">Reference proteome</keyword>
<sequence length="439" mass="47572">MAPVAYAADAPPRLVVLTSFSEQVSQELADAYLRESPGVTLAFIHKKTSAALNHLERDLGPTPDLVMASALDAFGWMAERDLLVPAGALVAQMAPHIEPSLEPYCVPFARAGYGLMWHRGYLELHGLNPPSGWEALLEPGFTGQVAMSSPARSGTTHVIVESLLQARGWEPGWAYLMTLGGRLATVTARSFGVPIGIQRERFGVGLVVDALAAPAIVVDADIGFTYPVPVTVLPVCAALVRGGAELDEARRFLRFLTSPSGQRVLASPSLGRYPIDPVVTTGIPDHPLTHLVPGQVRLAYDAELSRRRYGLVNALFDHLVTYRLDRLREFWVRHDELAVQLASRSESGMDTEASTRDRSDLARARELATRVPFAAERLADAELLAQFSRHQPGLMAGAVQREEEAAWRERLDTDLEAARALLEALAARLGVSTSVGAAP</sequence>